<proteinExistence type="predicted"/>
<dbReference type="InterPro" id="IPR036249">
    <property type="entry name" value="Thioredoxin-like_sf"/>
</dbReference>
<evidence type="ECO:0000313" key="3">
    <source>
        <dbReference type="Proteomes" id="UP000199467"/>
    </source>
</evidence>
<keyword evidence="3" id="KW-1185">Reference proteome</keyword>
<dbReference type="EMBL" id="FMZQ01000009">
    <property type="protein sequence ID" value="SDD02153.1"/>
    <property type="molecule type" value="Genomic_DNA"/>
</dbReference>
<dbReference type="Gene3D" id="3.40.30.10">
    <property type="entry name" value="Glutaredoxin"/>
    <property type="match status" value="1"/>
</dbReference>
<gene>
    <name evidence="2" type="ORF">SAMN05216576_109173</name>
</gene>
<protein>
    <recommendedName>
        <fullName evidence="1">DUF6436 domain-containing protein</fullName>
    </recommendedName>
</protein>
<evidence type="ECO:0000313" key="2">
    <source>
        <dbReference type="EMBL" id="SDD02153.1"/>
    </source>
</evidence>
<accession>A0A1G6RCM9</accession>
<dbReference type="RefSeq" id="WP_017677724.1">
    <property type="nucleotide sequence ID" value="NZ_FMZQ01000009.1"/>
</dbReference>
<dbReference type="Pfam" id="PF20029">
    <property type="entry name" value="DUF6436"/>
    <property type="match status" value="1"/>
</dbReference>
<evidence type="ECO:0000259" key="1">
    <source>
        <dbReference type="Pfam" id="PF20029"/>
    </source>
</evidence>
<feature type="domain" description="DUF6436" evidence="1">
    <location>
        <begin position="43"/>
        <end position="190"/>
    </location>
</feature>
<dbReference type="InterPro" id="IPR045494">
    <property type="entry name" value="DUF6436"/>
</dbReference>
<name>A0A1G6RCM9_9GAMM</name>
<dbReference type="AlphaFoldDB" id="A0A1G6RCM9"/>
<dbReference type="SUPFAM" id="SSF52833">
    <property type="entry name" value="Thioredoxin-like"/>
    <property type="match status" value="1"/>
</dbReference>
<dbReference type="Proteomes" id="UP000199467">
    <property type="component" value="Unassembled WGS sequence"/>
</dbReference>
<sequence length="191" mass="20692">MNLLQRLSFKHLVVGFCVLALGSVVLIWWLSGAAYLRPYAEQTVIFGQGELKLPPELAGPGPIRVVHFWDPDCPCNGETDAHLRYLIGLHRNADVAFYSVQKPGSQGEIAPFLRGRMKPLPGIEGMEALPASPALAIWDRDGNLAYAGPYSEGLVCNSSNSFVEPVLDALTQGRHVSLASGLAVGCYCAWK</sequence>
<reference evidence="3" key="1">
    <citation type="submission" date="2016-10" db="EMBL/GenBank/DDBJ databases">
        <authorList>
            <person name="Varghese N."/>
            <person name="Submissions S."/>
        </authorList>
    </citation>
    <scope>NUCLEOTIDE SEQUENCE [LARGE SCALE GENOMIC DNA]</scope>
    <source>
        <strain evidence="3">DSM 26382</strain>
    </source>
</reference>
<organism evidence="2 3">
    <name type="scientific">Ectopseudomonas chengduensis</name>
    <dbReference type="NCBI Taxonomy" id="489632"/>
    <lineage>
        <taxon>Bacteria</taxon>
        <taxon>Pseudomonadati</taxon>
        <taxon>Pseudomonadota</taxon>
        <taxon>Gammaproteobacteria</taxon>
        <taxon>Pseudomonadales</taxon>
        <taxon>Pseudomonadaceae</taxon>
        <taxon>Ectopseudomonas</taxon>
    </lineage>
</organism>